<accession>A0A0L0T9E4</accession>
<evidence type="ECO:0000313" key="4">
    <source>
        <dbReference type="Proteomes" id="UP000054350"/>
    </source>
</evidence>
<evidence type="ECO:0000313" key="3">
    <source>
        <dbReference type="EMBL" id="KNE71335.1"/>
    </source>
</evidence>
<name>A0A0L0T9E4_ALLM3</name>
<evidence type="ECO:0000256" key="1">
    <source>
        <dbReference type="SAM" id="MobiDB-lite"/>
    </source>
</evidence>
<dbReference type="VEuPathDB" id="FungiDB:AMAG_15573"/>
<reference evidence="4" key="2">
    <citation type="submission" date="2009-11" db="EMBL/GenBank/DDBJ databases">
        <title>The Genome Sequence of Allomyces macrogynus strain ATCC 38327.</title>
        <authorList>
            <consortium name="The Broad Institute Genome Sequencing Platform"/>
            <person name="Russ C."/>
            <person name="Cuomo C."/>
            <person name="Shea T."/>
            <person name="Young S.K."/>
            <person name="Zeng Q."/>
            <person name="Koehrsen M."/>
            <person name="Haas B."/>
            <person name="Borodovsky M."/>
            <person name="Guigo R."/>
            <person name="Alvarado L."/>
            <person name="Berlin A."/>
            <person name="Borenstein D."/>
            <person name="Chen Z."/>
            <person name="Engels R."/>
            <person name="Freedman E."/>
            <person name="Gellesch M."/>
            <person name="Goldberg J."/>
            <person name="Griggs A."/>
            <person name="Gujja S."/>
            <person name="Heiman D."/>
            <person name="Hepburn T."/>
            <person name="Howarth C."/>
            <person name="Jen D."/>
            <person name="Larson L."/>
            <person name="Lewis B."/>
            <person name="Mehta T."/>
            <person name="Park D."/>
            <person name="Pearson M."/>
            <person name="Roberts A."/>
            <person name="Saif S."/>
            <person name="Shenoy N."/>
            <person name="Sisk P."/>
            <person name="Stolte C."/>
            <person name="Sykes S."/>
            <person name="Walk T."/>
            <person name="White J."/>
            <person name="Yandava C."/>
            <person name="Burger G."/>
            <person name="Gray M.W."/>
            <person name="Holland P.W.H."/>
            <person name="King N."/>
            <person name="Lang F.B.F."/>
            <person name="Roger A.J."/>
            <person name="Ruiz-Trillo I."/>
            <person name="Lander E."/>
            <person name="Nusbaum C."/>
        </authorList>
    </citation>
    <scope>NUCLEOTIDE SEQUENCE [LARGE SCALE GENOMIC DNA]</scope>
    <source>
        <strain evidence="4">ATCC 38327</strain>
    </source>
</reference>
<sequence length="276" mass="29179">MSSWCVKYLQLFASPDAHVECGLVEGLSVGLYLGSLLLVVVHFIFRYLAVAERSIPRLGALIVLATALFASIPVSIASNTTSYAHGMCVVEHPLVSAVLPPTITTIAHALQLAFFAEVLATGNALATFQRRQRRRVSQVAVMLLITNGISILSTVLFHVSLSTSLQFAAPGLSALDLSINHACVVYPVLHRMLARARRVVREMPSINAPSDNGEGSSVGPLSAEPPDDRRMSVTEPSSLTANAAADVNSARTVAESKMKPLEIIEAGGVGKLGGGL</sequence>
<dbReference type="Proteomes" id="UP000054350">
    <property type="component" value="Unassembled WGS sequence"/>
</dbReference>
<proteinExistence type="predicted"/>
<keyword evidence="2" id="KW-1133">Transmembrane helix</keyword>
<evidence type="ECO:0008006" key="5">
    <source>
        <dbReference type="Google" id="ProtNLM"/>
    </source>
</evidence>
<protein>
    <recommendedName>
        <fullName evidence="5">G-protein coupled receptors family 1 profile domain-containing protein</fullName>
    </recommendedName>
</protein>
<organism evidence="3 4">
    <name type="scientific">Allomyces macrogynus (strain ATCC 38327)</name>
    <name type="common">Allomyces javanicus var. macrogynus</name>
    <dbReference type="NCBI Taxonomy" id="578462"/>
    <lineage>
        <taxon>Eukaryota</taxon>
        <taxon>Fungi</taxon>
        <taxon>Fungi incertae sedis</taxon>
        <taxon>Blastocladiomycota</taxon>
        <taxon>Blastocladiomycetes</taxon>
        <taxon>Blastocladiales</taxon>
        <taxon>Blastocladiaceae</taxon>
        <taxon>Allomyces</taxon>
    </lineage>
</organism>
<gene>
    <name evidence="3" type="ORF">AMAG_15573</name>
</gene>
<keyword evidence="4" id="KW-1185">Reference proteome</keyword>
<feature type="transmembrane region" description="Helical" evidence="2">
    <location>
        <begin position="29"/>
        <end position="49"/>
    </location>
</feature>
<dbReference type="OrthoDB" id="2157401at2759"/>
<keyword evidence="2" id="KW-0472">Membrane</keyword>
<evidence type="ECO:0000256" key="2">
    <source>
        <dbReference type="SAM" id="Phobius"/>
    </source>
</evidence>
<dbReference type="EMBL" id="GG745371">
    <property type="protein sequence ID" value="KNE71335.1"/>
    <property type="molecule type" value="Genomic_DNA"/>
</dbReference>
<reference evidence="3 4" key="1">
    <citation type="submission" date="2009-11" db="EMBL/GenBank/DDBJ databases">
        <title>Annotation of Allomyces macrogynus ATCC 38327.</title>
        <authorList>
            <consortium name="The Broad Institute Genome Sequencing Platform"/>
            <person name="Russ C."/>
            <person name="Cuomo C."/>
            <person name="Burger G."/>
            <person name="Gray M.W."/>
            <person name="Holland P.W.H."/>
            <person name="King N."/>
            <person name="Lang F.B.F."/>
            <person name="Roger A.J."/>
            <person name="Ruiz-Trillo I."/>
            <person name="Young S.K."/>
            <person name="Zeng Q."/>
            <person name="Gargeya S."/>
            <person name="Fitzgerald M."/>
            <person name="Haas B."/>
            <person name="Abouelleil A."/>
            <person name="Alvarado L."/>
            <person name="Arachchi H.M."/>
            <person name="Berlin A."/>
            <person name="Chapman S.B."/>
            <person name="Gearin G."/>
            <person name="Goldberg J."/>
            <person name="Griggs A."/>
            <person name="Gujja S."/>
            <person name="Hansen M."/>
            <person name="Heiman D."/>
            <person name="Howarth C."/>
            <person name="Larimer J."/>
            <person name="Lui A."/>
            <person name="MacDonald P.J.P."/>
            <person name="McCowen C."/>
            <person name="Montmayeur A."/>
            <person name="Murphy C."/>
            <person name="Neiman D."/>
            <person name="Pearson M."/>
            <person name="Priest M."/>
            <person name="Roberts A."/>
            <person name="Saif S."/>
            <person name="Shea T."/>
            <person name="Sisk P."/>
            <person name="Stolte C."/>
            <person name="Sykes S."/>
            <person name="Wortman J."/>
            <person name="Nusbaum C."/>
            <person name="Birren B."/>
        </authorList>
    </citation>
    <scope>NUCLEOTIDE SEQUENCE [LARGE SCALE GENOMIC DNA]</scope>
    <source>
        <strain evidence="3 4">ATCC 38327</strain>
    </source>
</reference>
<feature type="transmembrane region" description="Helical" evidence="2">
    <location>
        <begin position="58"/>
        <end position="77"/>
    </location>
</feature>
<feature type="transmembrane region" description="Helical" evidence="2">
    <location>
        <begin position="167"/>
        <end position="189"/>
    </location>
</feature>
<feature type="transmembrane region" description="Helical" evidence="2">
    <location>
        <begin position="140"/>
        <end position="161"/>
    </location>
</feature>
<dbReference type="AlphaFoldDB" id="A0A0L0T9E4"/>
<keyword evidence="2" id="KW-0812">Transmembrane</keyword>
<feature type="region of interest" description="Disordered" evidence="1">
    <location>
        <begin position="204"/>
        <end position="246"/>
    </location>
</feature>
<feature type="transmembrane region" description="Helical" evidence="2">
    <location>
        <begin position="106"/>
        <end position="128"/>
    </location>
</feature>